<keyword evidence="2 7" id="KW-0812">Transmembrane</keyword>
<evidence type="ECO:0000259" key="9">
    <source>
        <dbReference type="PROSITE" id="PS50929"/>
    </source>
</evidence>
<feature type="transmembrane region" description="Helical" evidence="7">
    <location>
        <begin position="264"/>
        <end position="282"/>
    </location>
</feature>
<dbReference type="GO" id="GO:0005886">
    <property type="term" value="C:plasma membrane"/>
    <property type="evidence" value="ECO:0007669"/>
    <property type="project" value="UniProtKB-SubCell"/>
</dbReference>
<dbReference type="SMART" id="SM00382">
    <property type="entry name" value="AAA"/>
    <property type="match status" value="1"/>
</dbReference>
<name>A0A420WUF2_9GAMM</name>
<feature type="transmembrane region" description="Helical" evidence="7">
    <location>
        <begin position="23"/>
        <end position="45"/>
    </location>
</feature>
<keyword evidence="6 7" id="KW-0472">Membrane</keyword>
<dbReference type="Gene3D" id="1.20.1560.10">
    <property type="entry name" value="ABC transporter type 1, transmembrane domain"/>
    <property type="match status" value="1"/>
</dbReference>
<keyword evidence="4 10" id="KW-0067">ATP-binding</keyword>
<feature type="transmembrane region" description="Helical" evidence="7">
    <location>
        <begin position="172"/>
        <end position="193"/>
    </location>
</feature>
<dbReference type="PANTHER" id="PTHR24221:SF654">
    <property type="entry name" value="ATP-BINDING CASSETTE SUB-FAMILY B MEMBER 6"/>
    <property type="match status" value="1"/>
</dbReference>
<dbReference type="GO" id="GO:0016887">
    <property type="term" value="F:ATP hydrolysis activity"/>
    <property type="evidence" value="ECO:0007669"/>
    <property type="project" value="InterPro"/>
</dbReference>
<dbReference type="InterPro" id="IPR036640">
    <property type="entry name" value="ABC1_TM_sf"/>
</dbReference>
<dbReference type="AlphaFoldDB" id="A0A420WUF2"/>
<dbReference type="PROSITE" id="PS50929">
    <property type="entry name" value="ABC_TM1F"/>
    <property type="match status" value="1"/>
</dbReference>
<evidence type="ECO:0000256" key="2">
    <source>
        <dbReference type="ARBA" id="ARBA00022692"/>
    </source>
</evidence>
<comment type="caution">
    <text evidence="10">The sequence shown here is derived from an EMBL/GenBank/DDBJ whole genome shotgun (WGS) entry which is preliminary data.</text>
</comment>
<dbReference type="PANTHER" id="PTHR24221">
    <property type="entry name" value="ATP-BINDING CASSETTE SUB-FAMILY B"/>
    <property type="match status" value="1"/>
</dbReference>
<dbReference type="Proteomes" id="UP000281975">
    <property type="component" value="Unassembled WGS sequence"/>
</dbReference>
<dbReference type="GO" id="GO:0034040">
    <property type="term" value="F:ATPase-coupled lipid transmembrane transporter activity"/>
    <property type="evidence" value="ECO:0007669"/>
    <property type="project" value="TreeGrafter"/>
</dbReference>
<evidence type="ECO:0000259" key="8">
    <source>
        <dbReference type="PROSITE" id="PS50893"/>
    </source>
</evidence>
<sequence>MSAPSADPASVNLRPWLGQMRPFAGLMALGILLNLIALASSVGLIALSGWFLSAAALAGTSAATAATFNFLLPSAGVRGFAITRTAGRYGERVASHEGTLRLLSRLRRHLYQAIEPLSPTALQRYGSSDLMARLTADVDALDNLYLRVVTPSIVAMGIIVLCGVVIGVFVPAIGIFAALALAISGTLGPWLAWRRGHRLSHHWQALDTDLRARLLERLPALSELLLYGRWQPETEALLDAQRERDQQELALAGLWGRSQLLSQVLLGLTITGVLAMAAWWSVNRDLSPTLIALMGLSVMGAFEAIAMLPQAWQNLGRIQRAAGRLDELTERVPSIAFPAESRAIPDDNGLEIRDLDVRFADGTRALSEFSLTLAPGEHFALLGPSGGGKTTLLNTLVRFVPPTSGSILLGGVPLEQLDEATLRASMAVAPQETHLFVASYRDNLKLGNPAAGDDELYELLQALDLTGWLDDQPDGLDSYPDEGGSSLSGGQLKRFGIARALLSRAPILLLDEPTEGLDERTARRVLATIRARAGSRTLLMITHHAGGLEQLDRIGIMDEGQLLEVGPPQALLENLDSRFSALQQQIVL</sequence>
<keyword evidence="11" id="KW-1185">Reference proteome</keyword>
<proteinExistence type="predicted"/>
<dbReference type="RefSeq" id="WP_121173394.1">
    <property type="nucleotide sequence ID" value="NZ_RBIN01000007.1"/>
</dbReference>
<keyword evidence="3" id="KW-0547">Nucleotide-binding</keyword>
<dbReference type="Gene3D" id="3.40.50.300">
    <property type="entry name" value="P-loop containing nucleotide triphosphate hydrolases"/>
    <property type="match status" value="1"/>
</dbReference>
<dbReference type="CDD" id="cd18585">
    <property type="entry name" value="ABC_6TM_CydC"/>
    <property type="match status" value="1"/>
</dbReference>
<dbReference type="PROSITE" id="PS50893">
    <property type="entry name" value="ABC_TRANSPORTER_2"/>
    <property type="match status" value="1"/>
</dbReference>
<evidence type="ECO:0000256" key="1">
    <source>
        <dbReference type="ARBA" id="ARBA00004651"/>
    </source>
</evidence>
<reference evidence="10 11" key="1">
    <citation type="submission" date="2018-10" db="EMBL/GenBank/DDBJ databases">
        <title>Genomic Encyclopedia of Type Strains, Phase IV (KMG-IV): sequencing the most valuable type-strain genomes for metagenomic binning, comparative biology and taxonomic classification.</title>
        <authorList>
            <person name="Goeker M."/>
        </authorList>
    </citation>
    <scope>NUCLEOTIDE SEQUENCE [LARGE SCALE GENOMIC DNA]</scope>
    <source>
        <strain evidence="10 11">DSM 23229</strain>
    </source>
</reference>
<feature type="transmembrane region" description="Helical" evidence="7">
    <location>
        <begin position="288"/>
        <end position="308"/>
    </location>
</feature>
<dbReference type="Pfam" id="PF00005">
    <property type="entry name" value="ABC_tran"/>
    <property type="match status" value="1"/>
</dbReference>
<accession>A0A420WUF2</accession>
<feature type="domain" description="ABC transporter" evidence="8">
    <location>
        <begin position="350"/>
        <end position="584"/>
    </location>
</feature>
<evidence type="ECO:0000313" key="10">
    <source>
        <dbReference type="EMBL" id="RKQ97050.1"/>
    </source>
</evidence>
<dbReference type="Pfam" id="PF00664">
    <property type="entry name" value="ABC_membrane"/>
    <property type="match status" value="1"/>
</dbReference>
<dbReference type="InterPro" id="IPR017871">
    <property type="entry name" value="ABC_transporter-like_CS"/>
</dbReference>
<dbReference type="SUPFAM" id="SSF52540">
    <property type="entry name" value="P-loop containing nucleoside triphosphate hydrolases"/>
    <property type="match status" value="1"/>
</dbReference>
<dbReference type="GO" id="GO:0140359">
    <property type="term" value="F:ABC-type transporter activity"/>
    <property type="evidence" value="ECO:0007669"/>
    <property type="project" value="InterPro"/>
</dbReference>
<dbReference type="NCBIfam" id="TIGR02868">
    <property type="entry name" value="CydC"/>
    <property type="match status" value="1"/>
</dbReference>
<organism evidence="10 11">
    <name type="scientific">Kushneria sinocarnis</name>
    <dbReference type="NCBI Taxonomy" id="595502"/>
    <lineage>
        <taxon>Bacteria</taxon>
        <taxon>Pseudomonadati</taxon>
        <taxon>Pseudomonadota</taxon>
        <taxon>Gammaproteobacteria</taxon>
        <taxon>Oceanospirillales</taxon>
        <taxon>Halomonadaceae</taxon>
        <taxon>Kushneria</taxon>
    </lineage>
</organism>
<feature type="transmembrane region" description="Helical" evidence="7">
    <location>
        <begin position="51"/>
        <end position="72"/>
    </location>
</feature>
<dbReference type="InterPro" id="IPR003593">
    <property type="entry name" value="AAA+_ATPase"/>
</dbReference>
<keyword evidence="5 7" id="KW-1133">Transmembrane helix</keyword>
<dbReference type="GO" id="GO:0034775">
    <property type="term" value="P:glutathione transmembrane transport"/>
    <property type="evidence" value="ECO:0007669"/>
    <property type="project" value="InterPro"/>
</dbReference>
<evidence type="ECO:0000256" key="4">
    <source>
        <dbReference type="ARBA" id="ARBA00022840"/>
    </source>
</evidence>
<dbReference type="OrthoDB" id="6336411at2"/>
<dbReference type="InterPro" id="IPR011527">
    <property type="entry name" value="ABC1_TM_dom"/>
</dbReference>
<dbReference type="GO" id="GO:0005524">
    <property type="term" value="F:ATP binding"/>
    <property type="evidence" value="ECO:0007669"/>
    <property type="project" value="UniProtKB-KW"/>
</dbReference>
<dbReference type="InterPro" id="IPR014223">
    <property type="entry name" value="ABC_CydC/D"/>
</dbReference>
<comment type="subcellular location">
    <subcellularLocation>
        <location evidence="1">Cell membrane</location>
        <topology evidence="1">Multi-pass membrane protein</topology>
    </subcellularLocation>
</comment>
<evidence type="ECO:0000256" key="6">
    <source>
        <dbReference type="ARBA" id="ARBA00023136"/>
    </source>
</evidence>
<dbReference type="SUPFAM" id="SSF90123">
    <property type="entry name" value="ABC transporter transmembrane region"/>
    <property type="match status" value="1"/>
</dbReference>
<feature type="transmembrane region" description="Helical" evidence="7">
    <location>
        <begin position="144"/>
        <end position="166"/>
    </location>
</feature>
<evidence type="ECO:0000256" key="7">
    <source>
        <dbReference type="SAM" id="Phobius"/>
    </source>
</evidence>
<dbReference type="InterPro" id="IPR039421">
    <property type="entry name" value="Type_1_exporter"/>
</dbReference>
<dbReference type="PROSITE" id="PS00211">
    <property type="entry name" value="ABC_TRANSPORTER_1"/>
    <property type="match status" value="1"/>
</dbReference>
<evidence type="ECO:0000313" key="11">
    <source>
        <dbReference type="Proteomes" id="UP000281975"/>
    </source>
</evidence>
<dbReference type="InterPro" id="IPR003439">
    <property type="entry name" value="ABC_transporter-like_ATP-bd"/>
</dbReference>
<evidence type="ECO:0000256" key="3">
    <source>
        <dbReference type="ARBA" id="ARBA00022741"/>
    </source>
</evidence>
<gene>
    <name evidence="10" type="ORF">C7446_2466</name>
</gene>
<protein>
    <submittedName>
        <fullName evidence="10">ATP-binding cassette subfamily C protein CydC</fullName>
    </submittedName>
</protein>
<feature type="domain" description="ABC transmembrane type-1" evidence="9">
    <location>
        <begin position="28"/>
        <end position="317"/>
    </location>
</feature>
<evidence type="ECO:0000256" key="5">
    <source>
        <dbReference type="ARBA" id="ARBA00022989"/>
    </source>
</evidence>
<dbReference type="GO" id="GO:0045454">
    <property type="term" value="P:cell redox homeostasis"/>
    <property type="evidence" value="ECO:0007669"/>
    <property type="project" value="InterPro"/>
</dbReference>
<dbReference type="InterPro" id="IPR027417">
    <property type="entry name" value="P-loop_NTPase"/>
</dbReference>
<dbReference type="EMBL" id="RBIN01000007">
    <property type="protein sequence ID" value="RKQ97050.1"/>
    <property type="molecule type" value="Genomic_DNA"/>
</dbReference>